<dbReference type="WBParaSite" id="BTMF_0001442301-mRNA-1">
    <property type="protein sequence ID" value="BTMF_0001442301-mRNA-1"/>
    <property type="gene ID" value="BTMF_0001442301"/>
</dbReference>
<protein>
    <submittedName>
        <fullName evidence="3">PAS domain-containing protein</fullName>
    </submittedName>
</protein>
<dbReference type="AlphaFoldDB" id="A0A0R3R333"/>
<evidence type="ECO:0000313" key="3">
    <source>
        <dbReference type="WBParaSite" id="BTMF_0001442301-mRNA-1"/>
    </source>
</evidence>
<dbReference type="Proteomes" id="UP000280834">
    <property type="component" value="Unassembled WGS sequence"/>
</dbReference>
<keyword evidence="2" id="KW-1185">Reference proteome</keyword>
<sequence length="135" mass="15616">MHWYDSVYEACKHCNGYTAPEALYGPERITANGCELQHKTFSFVDYRSGKEVRLYGIIDRYTPGADADELVNQLVTDLLPFDRTTDHILNNNPSDREFWEVVSRFALTLNNTTFGKKSELDLSRNSKIEIYNLQK</sequence>
<name>A0A0R3R333_9BILA</name>
<proteinExistence type="predicted"/>
<dbReference type="EMBL" id="UZAG01019149">
    <property type="protein sequence ID" value="VDO42553.1"/>
    <property type="molecule type" value="Genomic_DNA"/>
</dbReference>
<reference evidence="1 2" key="2">
    <citation type="submission" date="2018-11" db="EMBL/GenBank/DDBJ databases">
        <authorList>
            <consortium name="Pathogen Informatics"/>
        </authorList>
    </citation>
    <scope>NUCLEOTIDE SEQUENCE [LARGE SCALE GENOMIC DNA]</scope>
</reference>
<accession>A0A0R3R333</accession>
<gene>
    <name evidence="1" type="ORF">BTMF_LOCUS12419</name>
</gene>
<organism evidence="3">
    <name type="scientific">Brugia timori</name>
    <dbReference type="NCBI Taxonomy" id="42155"/>
    <lineage>
        <taxon>Eukaryota</taxon>
        <taxon>Metazoa</taxon>
        <taxon>Ecdysozoa</taxon>
        <taxon>Nematoda</taxon>
        <taxon>Chromadorea</taxon>
        <taxon>Rhabditida</taxon>
        <taxon>Spirurina</taxon>
        <taxon>Spiruromorpha</taxon>
        <taxon>Filarioidea</taxon>
        <taxon>Onchocercidae</taxon>
        <taxon>Brugia</taxon>
    </lineage>
</organism>
<evidence type="ECO:0000313" key="2">
    <source>
        <dbReference type="Proteomes" id="UP000280834"/>
    </source>
</evidence>
<dbReference type="STRING" id="42155.A0A0R3R333"/>
<reference evidence="3" key="1">
    <citation type="submission" date="2017-02" db="UniProtKB">
        <authorList>
            <consortium name="WormBaseParasite"/>
        </authorList>
    </citation>
    <scope>IDENTIFICATION</scope>
</reference>
<evidence type="ECO:0000313" key="1">
    <source>
        <dbReference type="EMBL" id="VDO42553.1"/>
    </source>
</evidence>